<evidence type="ECO:0000313" key="4">
    <source>
        <dbReference type="Proteomes" id="UP000192656"/>
    </source>
</evidence>
<accession>A0A1W2C432</accession>
<keyword evidence="4" id="KW-1185">Reference proteome</keyword>
<dbReference type="EMBL" id="FWXR01000008">
    <property type="protein sequence ID" value="SMC79478.1"/>
    <property type="molecule type" value="Genomic_DNA"/>
</dbReference>
<proteinExistence type="predicted"/>
<gene>
    <name evidence="3" type="ORF">SAMN06297251_108124</name>
</gene>
<feature type="region of interest" description="Disordered" evidence="1">
    <location>
        <begin position="36"/>
        <end position="121"/>
    </location>
</feature>
<keyword evidence="2" id="KW-0732">Signal</keyword>
<sequence length="121" mass="12365">MNALNKTFVALLAAAALSTSLGVVTPSYAADDNFVVVPGDSASSKATTDEARTDVAEQPGSATDAPRDTMKTLVPGDESMMDNNASAVRESVAGQTPQSGMATDADQETYVPGDGSTSNYK</sequence>
<dbReference type="STRING" id="937218.SAMN06297251_108124"/>
<evidence type="ECO:0000256" key="2">
    <source>
        <dbReference type="SAM" id="SignalP"/>
    </source>
</evidence>
<evidence type="ECO:0000256" key="1">
    <source>
        <dbReference type="SAM" id="MobiDB-lite"/>
    </source>
</evidence>
<feature type="signal peptide" evidence="2">
    <location>
        <begin position="1"/>
        <end position="29"/>
    </location>
</feature>
<name>A0A1W2C432_9HYPH</name>
<evidence type="ECO:0000313" key="3">
    <source>
        <dbReference type="EMBL" id="SMC79478.1"/>
    </source>
</evidence>
<reference evidence="3 4" key="1">
    <citation type="submission" date="2017-04" db="EMBL/GenBank/DDBJ databases">
        <authorList>
            <person name="Afonso C.L."/>
            <person name="Miller P.J."/>
            <person name="Scott M.A."/>
            <person name="Spackman E."/>
            <person name="Goraichik I."/>
            <person name="Dimitrov K.M."/>
            <person name="Suarez D.L."/>
            <person name="Swayne D.E."/>
        </authorList>
    </citation>
    <scope>NUCLEOTIDE SEQUENCE [LARGE SCALE GENOMIC DNA]</scope>
    <source>
        <strain evidence="3 4">CGMCC 1.10972</strain>
    </source>
</reference>
<dbReference type="Proteomes" id="UP000192656">
    <property type="component" value="Unassembled WGS sequence"/>
</dbReference>
<dbReference type="RefSeq" id="WP_139798334.1">
    <property type="nucleotide sequence ID" value="NZ_FWXR01000008.1"/>
</dbReference>
<feature type="chain" id="PRO_5012258395" evidence="2">
    <location>
        <begin position="30"/>
        <end position="121"/>
    </location>
</feature>
<dbReference type="AlphaFoldDB" id="A0A1W2C432"/>
<protein>
    <submittedName>
        <fullName evidence="3">Uncharacterized protein</fullName>
    </submittedName>
</protein>
<organism evidence="3 4">
    <name type="scientific">Fulvimarina manganoxydans</name>
    <dbReference type="NCBI Taxonomy" id="937218"/>
    <lineage>
        <taxon>Bacteria</taxon>
        <taxon>Pseudomonadati</taxon>
        <taxon>Pseudomonadota</taxon>
        <taxon>Alphaproteobacteria</taxon>
        <taxon>Hyphomicrobiales</taxon>
        <taxon>Aurantimonadaceae</taxon>
        <taxon>Fulvimarina</taxon>
    </lineage>
</organism>